<sequence>MSSAMILLLVGSMAVWLSAAGRPEVVAARLFEFRESFLEEESSDLQPISLDLEETQELADLLREEVTLEPNGCSCSGASKSCSCCARISIKKIKFESTVCANVAYDPRQIGFVFTLTNNGKVIFQKSITVKNPPALCVGVPKVKLAQLCVQFYNLDWDSKHFTGCSRLQAKLVKKVVAQVELGCFKVLVPSAKVWAQRSYQGETIRDYDSVEPSRDNSVLKFRSSEPQEMMSRLLHLLQQAQAPDED</sequence>
<protein>
    <recommendedName>
        <fullName evidence="2">DUF4773 domain-containing protein</fullName>
    </recommendedName>
</protein>
<keyword evidence="1" id="KW-0732">Signal</keyword>
<comment type="caution">
    <text evidence="3">The sequence shown here is derived from an EMBL/GenBank/DDBJ whole genome shotgun (WGS) entry which is preliminary data.</text>
</comment>
<dbReference type="EMBL" id="PZQS01000001">
    <property type="protein sequence ID" value="PVD37519.1"/>
    <property type="molecule type" value="Genomic_DNA"/>
</dbReference>
<dbReference type="PANTHER" id="PTHR36299:SF2">
    <property type="entry name" value="DUF4773 DOMAIN-CONTAINING PROTEIN"/>
    <property type="match status" value="1"/>
</dbReference>
<reference evidence="3 4" key="1">
    <citation type="submission" date="2018-04" db="EMBL/GenBank/DDBJ databases">
        <title>The genome of golden apple snail Pomacea canaliculata provides insight into stress tolerance and invasive adaptation.</title>
        <authorList>
            <person name="Liu C."/>
            <person name="Liu B."/>
            <person name="Ren Y."/>
            <person name="Zhang Y."/>
            <person name="Wang H."/>
            <person name="Li S."/>
            <person name="Jiang F."/>
            <person name="Yin L."/>
            <person name="Zhang G."/>
            <person name="Qian W."/>
            <person name="Fan W."/>
        </authorList>
    </citation>
    <scope>NUCLEOTIDE SEQUENCE [LARGE SCALE GENOMIC DNA]</scope>
    <source>
        <strain evidence="3">SZHN2017</strain>
        <tissue evidence="3">Muscle</tissue>
    </source>
</reference>
<dbReference type="InterPro" id="IPR031941">
    <property type="entry name" value="DUF4773"/>
</dbReference>
<organism evidence="3 4">
    <name type="scientific">Pomacea canaliculata</name>
    <name type="common">Golden apple snail</name>
    <dbReference type="NCBI Taxonomy" id="400727"/>
    <lineage>
        <taxon>Eukaryota</taxon>
        <taxon>Metazoa</taxon>
        <taxon>Spiralia</taxon>
        <taxon>Lophotrochozoa</taxon>
        <taxon>Mollusca</taxon>
        <taxon>Gastropoda</taxon>
        <taxon>Caenogastropoda</taxon>
        <taxon>Architaenioglossa</taxon>
        <taxon>Ampullarioidea</taxon>
        <taxon>Ampullariidae</taxon>
        <taxon>Pomacea</taxon>
    </lineage>
</organism>
<accession>A0A2T7PVT3</accession>
<gene>
    <name evidence="3" type="ORF">C0Q70_00113</name>
</gene>
<dbReference type="PANTHER" id="PTHR36299">
    <property type="entry name" value="AGAP008005-PA"/>
    <property type="match status" value="1"/>
</dbReference>
<keyword evidence="4" id="KW-1185">Reference proteome</keyword>
<proteinExistence type="predicted"/>
<dbReference type="Proteomes" id="UP000245119">
    <property type="component" value="Linkage Group LG1"/>
</dbReference>
<feature type="domain" description="DUF4773" evidence="2">
    <location>
        <begin position="73"/>
        <end position="187"/>
    </location>
</feature>
<dbReference type="OrthoDB" id="5952164at2759"/>
<name>A0A2T7PVT3_POMCA</name>
<evidence type="ECO:0000256" key="1">
    <source>
        <dbReference type="SAM" id="SignalP"/>
    </source>
</evidence>
<dbReference type="AlphaFoldDB" id="A0A2T7PVT3"/>
<dbReference type="Pfam" id="PF15998">
    <property type="entry name" value="DUF4773"/>
    <property type="match status" value="1"/>
</dbReference>
<evidence type="ECO:0000313" key="3">
    <source>
        <dbReference type="EMBL" id="PVD37519.1"/>
    </source>
</evidence>
<evidence type="ECO:0000313" key="4">
    <source>
        <dbReference type="Proteomes" id="UP000245119"/>
    </source>
</evidence>
<feature type="chain" id="PRO_5015476381" description="DUF4773 domain-containing protein" evidence="1">
    <location>
        <begin position="21"/>
        <end position="247"/>
    </location>
</feature>
<evidence type="ECO:0000259" key="2">
    <source>
        <dbReference type="Pfam" id="PF15998"/>
    </source>
</evidence>
<feature type="signal peptide" evidence="1">
    <location>
        <begin position="1"/>
        <end position="20"/>
    </location>
</feature>